<proteinExistence type="predicted"/>
<dbReference type="OrthoDB" id="282886at2"/>
<dbReference type="Pfam" id="PF10694">
    <property type="entry name" value="DUF2500"/>
    <property type="match status" value="1"/>
</dbReference>
<evidence type="ECO:0008006" key="3">
    <source>
        <dbReference type="Google" id="ProtNLM"/>
    </source>
</evidence>
<keyword evidence="2" id="KW-1185">Reference proteome</keyword>
<reference evidence="1 2" key="1">
    <citation type="submission" date="2017-05" db="EMBL/GenBank/DDBJ databases">
        <title>Vagococcus spp. assemblies.</title>
        <authorList>
            <person name="Gulvik C.A."/>
        </authorList>
    </citation>
    <scope>NUCLEOTIDE SEQUENCE [LARGE SCALE GENOMIC DNA]</scope>
    <source>
        <strain evidence="1 2">NCFB 2497</strain>
    </source>
</reference>
<dbReference type="RefSeq" id="WP_114289655.1">
    <property type="nucleotide sequence ID" value="NZ_CP081459.1"/>
</dbReference>
<dbReference type="EMBL" id="NGJX01000006">
    <property type="protein sequence ID" value="RSU01772.1"/>
    <property type="molecule type" value="Genomic_DNA"/>
</dbReference>
<organism evidence="1 2">
    <name type="scientific">Vagococcus fluvialis</name>
    <dbReference type="NCBI Taxonomy" id="2738"/>
    <lineage>
        <taxon>Bacteria</taxon>
        <taxon>Bacillati</taxon>
        <taxon>Bacillota</taxon>
        <taxon>Bacilli</taxon>
        <taxon>Lactobacillales</taxon>
        <taxon>Enterococcaceae</taxon>
        <taxon>Vagococcus</taxon>
    </lineage>
</organism>
<dbReference type="Gene3D" id="2.40.50.660">
    <property type="match status" value="1"/>
</dbReference>
<evidence type="ECO:0000313" key="1">
    <source>
        <dbReference type="EMBL" id="RSU01772.1"/>
    </source>
</evidence>
<protein>
    <recommendedName>
        <fullName evidence="3">DUF2500 domain-containing protein</fullName>
    </recommendedName>
</protein>
<evidence type="ECO:0000313" key="2">
    <source>
        <dbReference type="Proteomes" id="UP000288197"/>
    </source>
</evidence>
<dbReference type="GeneID" id="63146435"/>
<dbReference type="AlphaFoldDB" id="A0A369AYB5"/>
<dbReference type="InterPro" id="IPR019635">
    <property type="entry name" value="DUF2500"/>
</dbReference>
<accession>A0A369AYB5</accession>
<dbReference type="Proteomes" id="UP000288197">
    <property type="component" value="Unassembled WGS sequence"/>
</dbReference>
<name>A0A369AYB5_9ENTE</name>
<gene>
    <name evidence="1" type="ORF">CBF32_07175</name>
</gene>
<comment type="caution">
    <text evidence="1">The sequence shown here is derived from an EMBL/GenBank/DDBJ whole genome shotgun (WGS) entry which is preliminary data.</text>
</comment>
<sequence>MELIENGAGFDSIFSLVFTLVIIIMILVLGFRLVNLVLNLSADKIKIDATLISKDVAVTHHTDDQMHRTSHSSHSFTFETVNGERIVLDVSYKVYRQYAIGDFGELIYQRKWLKEFTLKK</sequence>